<proteinExistence type="predicted"/>
<reference evidence="1 2" key="1">
    <citation type="submission" date="2024-01" db="EMBL/GenBank/DDBJ databases">
        <title>The genomes of 5 underutilized Papilionoideae crops provide insights into root nodulation and disease resistanc.</title>
        <authorList>
            <person name="Jiang F."/>
        </authorList>
    </citation>
    <scope>NUCLEOTIDE SEQUENCE [LARGE SCALE GENOMIC DNA]</scope>
    <source>
        <strain evidence="1">LVBAO_FW01</strain>
        <tissue evidence="1">Leaves</tissue>
    </source>
</reference>
<gene>
    <name evidence="1" type="ORF">VNO77_19409</name>
</gene>
<evidence type="ECO:0000313" key="1">
    <source>
        <dbReference type="EMBL" id="KAK7338778.1"/>
    </source>
</evidence>
<sequence length="273" mass="30605">MLESVRKHDSAMGSTILALPGSLTFLLNNTLLCQELYEIPECEPYSVHQTADTRMDRKIKMCKVSLWFIRLHLIHKPPNLFASCAFPDSLSRFIGILLGTWFLAVNTPRKTWVNRIHIEVHYAFASCHVYLIESFDLNTESRGKVLASKRYGSPTLTPVRTCKCQALMTVGIGLLKLKGSSLPVASTQQFQFRKSFIRIRDVEQCLNLTNTLKGLFSDKRISHLSLDCFIPIDHSLVYAKDPLVPIPGLFGGASPDPIKAQFALKSPGKAELK</sequence>
<protein>
    <submittedName>
        <fullName evidence="1">Uncharacterized protein</fullName>
    </submittedName>
</protein>
<dbReference type="Proteomes" id="UP001367508">
    <property type="component" value="Unassembled WGS sequence"/>
</dbReference>
<evidence type="ECO:0000313" key="2">
    <source>
        <dbReference type="Proteomes" id="UP001367508"/>
    </source>
</evidence>
<accession>A0AAN9QPK7</accession>
<dbReference type="AlphaFoldDB" id="A0AAN9QPK7"/>
<name>A0AAN9QPK7_CANGL</name>
<dbReference type="EMBL" id="JAYMYQ010000004">
    <property type="protein sequence ID" value="KAK7338778.1"/>
    <property type="molecule type" value="Genomic_DNA"/>
</dbReference>
<comment type="caution">
    <text evidence="1">The sequence shown here is derived from an EMBL/GenBank/DDBJ whole genome shotgun (WGS) entry which is preliminary data.</text>
</comment>
<keyword evidence="2" id="KW-1185">Reference proteome</keyword>
<organism evidence="1 2">
    <name type="scientific">Canavalia gladiata</name>
    <name type="common">Sword bean</name>
    <name type="synonym">Dolichos gladiatus</name>
    <dbReference type="NCBI Taxonomy" id="3824"/>
    <lineage>
        <taxon>Eukaryota</taxon>
        <taxon>Viridiplantae</taxon>
        <taxon>Streptophyta</taxon>
        <taxon>Embryophyta</taxon>
        <taxon>Tracheophyta</taxon>
        <taxon>Spermatophyta</taxon>
        <taxon>Magnoliopsida</taxon>
        <taxon>eudicotyledons</taxon>
        <taxon>Gunneridae</taxon>
        <taxon>Pentapetalae</taxon>
        <taxon>rosids</taxon>
        <taxon>fabids</taxon>
        <taxon>Fabales</taxon>
        <taxon>Fabaceae</taxon>
        <taxon>Papilionoideae</taxon>
        <taxon>50 kb inversion clade</taxon>
        <taxon>NPAAA clade</taxon>
        <taxon>indigoferoid/millettioid clade</taxon>
        <taxon>Phaseoleae</taxon>
        <taxon>Canavalia</taxon>
    </lineage>
</organism>